<dbReference type="EMBL" id="JAEUBG010001462">
    <property type="protein sequence ID" value="KAH3686305.1"/>
    <property type="molecule type" value="Genomic_DNA"/>
</dbReference>
<gene>
    <name evidence="1" type="ORF">WICPIJ_002667</name>
</gene>
<keyword evidence="2" id="KW-1185">Reference proteome</keyword>
<protein>
    <submittedName>
        <fullName evidence="1">Uncharacterized protein</fullName>
    </submittedName>
</protein>
<sequence length="101" mass="11410">MTDSFSIGFMEQVEYTSLPPSSNKSIPLCKILNCNGFNPKPSPRDHLFQIWAFFLMVPSPEHGTSHRILSNLTNSSCNLTLGKNWASWLTTIMFGEFNLLI</sequence>
<dbReference type="AlphaFoldDB" id="A0A9P8QB73"/>
<organism evidence="1 2">
    <name type="scientific">Wickerhamomyces pijperi</name>
    <name type="common">Yeast</name>
    <name type="synonym">Pichia pijperi</name>
    <dbReference type="NCBI Taxonomy" id="599730"/>
    <lineage>
        <taxon>Eukaryota</taxon>
        <taxon>Fungi</taxon>
        <taxon>Dikarya</taxon>
        <taxon>Ascomycota</taxon>
        <taxon>Saccharomycotina</taxon>
        <taxon>Saccharomycetes</taxon>
        <taxon>Phaffomycetales</taxon>
        <taxon>Wickerhamomycetaceae</taxon>
        <taxon>Wickerhamomyces</taxon>
    </lineage>
</organism>
<reference evidence="1" key="1">
    <citation type="journal article" date="2021" name="Open Biol.">
        <title>Shared evolutionary footprints suggest mitochondrial oxidative damage underlies multiple complex I losses in fungi.</title>
        <authorList>
            <person name="Schikora-Tamarit M.A."/>
            <person name="Marcet-Houben M."/>
            <person name="Nosek J."/>
            <person name="Gabaldon T."/>
        </authorList>
    </citation>
    <scope>NUCLEOTIDE SEQUENCE</scope>
    <source>
        <strain evidence="1">CBS2887</strain>
    </source>
</reference>
<accession>A0A9P8QB73</accession>
<reference evidence="1" key="2">
    <citation type="submission" date="2021-01" db="EMBL/GenBank/DDBJ databases">
        <authorList>
            <person name="Schikora-Tamarit M.A."/>
        </authorList>
    </citation>
    <scope>NUCLEOTIDE SEQUENCE</scope>
    <source>
        <strain evidence="1">CBS2887</strain>
    </source>
</reference>
<name>A0A9P8QB73_WICPI</name>
<proteinExistence type="predicted"/>
<dbReference type="Proteomes" id="UP000774326">
    <property type="component" value="Unassembled WGS sequence"/>
</dbReference>
<comment type="caution">
    <text evidence="1">The sequence shown here is derived from an EMBL/GenBank/DDBJ whole genome shotgun (WGS) entry which is preliminary data.</text>
</comment>
<evidence type="ECO:0000313" key="1">
    <source>
        <dbReference type="EMBL" id="KAH3686305.1"/>
    </source>
</evidence>
<evidence type="ECO:0000313" key="2">
    <source>
        <dbReference type="Proteomes" id="UP000774326"/>
    </source>
</evidence>